<proteinExistence type="predicted"/>
<protein>
    <submittedName>
        <fullName evidence="1">Uncharacterized protein</fullName>
    </submittedName>
</protein>
<name>A0AAD0YMJ7_CHRNA</name>
<evidence type="ECO:0000313" key="2">
    <source>
        <dbReference type="Proteomes" id="UP000278288"/>
    </source>
</evidence>
<dbReference type="Proteomes" id="UP000278288">
    <property type="component" value="Chromosome"/>
</dbReference>
<reference evidence="1 2" key="1">
    <citation type="submission" date="2018-11" db="EMBL/GenBank/DDBJ databases">
        <title>Proposal to divide the Flavobacteriaceae and reorganize its genera based on Amino Acid Identity values calculated from whole genome sequences.</title>
        <authorList>
            <person name="Nicholson A.C."/>
            <person name="Gulvik C.A."/>
            <person name="Whitney A.M."/>
            <person name="Humrighouse B.W."/>
            <person name="Bell M."/>
            <person name="Holmes B."/>
            <person name="Steigerwalt A.G."/>
            <person name="Villarma A."/>
            <person name="Sheth M."/>
            <person name="Batra D."/>
            <person name="Pryor J."/>
            <person name="Bernardet J.-F."/>
            <person name="Hugo C."/>
            <person name="Kampfer P."/>
            <person name="Newman J."/>
            <person name="McQuiston J.R."/>
        </authorList>
    </citation>
    <scope>NUCLEOTIDE SEQUENCE [LARGE SCALE GENOMIC DNA]</scope>
    <source>
        <strain evidence="1 2">G0041</strain>
    </source>
</reference>
<keyword evidence="2" id="KW-1185">Reference proteome</keyword>
<evidence type="ECO:0000313" key="1">
    <source>
        <dbReference type="EMBL" id="AZA92025.1"/>
    </source>
</evidence>
<accession>A0AAD0YMJ7</accession>
<gene>
    <name evidence="1" type="ORF">EG343_16030</name>
</gene>
<sequence>MKKKIILTAVVLCSTLLLVYGQVGIGTVTPRGALDINKPTTNTFGLVLPTNSDTDNIVNPQGGNVALATMMYDSTQDCIKVYRSNGWSRCLSDKINRPETVRFAYWSTFAIGSSGLTTFNSQLNNINNYSVSGTYKNVSGFQFTNITSTLANATVEDLLTNYDIICTGFSNMSAADAAKIKSYVDRGGVAIILLDNNIGTALLQAFGGTGNVTTGGLAGNSTTSNINNGVFGDARNVALTGAASAGRVQISQLPTGSKLLANEATNNAGAWITGAGGRAVFFWDEGVFRSSDVAGTVIDTPQEKFLHNVIAYTLDRVGL</sequence>
<dbReference type="RefSeq" id="WP_123858759.1">
    <property type="nucleotide sequence ID" value="NZ_CP033923.1"/>
</dbReference>
<dbReference type="KEGG" id="cnk:EG343_16030"/>
<dbReference type="AlphaFoldDB" id="A0AAD0YMJ7"/>
<dbReference type="EMBL" id="CP033923">
    <property type="protein sequence ID" value="AZA92025.1"/>
    <property type="molecule type" value="Genomic_DNA"/>
</dbReference>
<organism evidence="1 2">
    <name type="scientific">Chryseobacterium nakagawai</name>
    <dbReference type="NCBI Taxonomy" id="1241982"/>
    <lineage>
        <taxon>Bacteria</taxon>
        <taxon>Pseudomonadati</taxon>
        <taxon>Bacteroidota</taxon>
        <taxon>Flavobacteriia</taxon>
        <taxon>Flavobacteriales</taxon>
        <taxon>Weeksellaceae</taxon>
        <taxon>Chryseobacterium group</taxon>
        <taxon>Chryseobacterium</taxon>
    </lineage>
</organism>